<feature type="compositionally biased region" description="Low complexity" evidence="8">
    <location>
        <begin position="75"/>
        <end position="95"/>
    </location>
</feature>
<feature type="region of interest" description="Disordered" evidence="8">
    <location>
        <begin position="166"/>
        <end position="189"/>
    </location>
</feature>
<dbReference type="InterPro" id="IPR013087">
    <property type="entry name" value="Znf_C2H2_type"/>
</dbReference>
<dbReference type="GO" id="GO:0006351">
    <property type="term" value="P:DNA-templated transcription"/>
    <property type="evidence" value="ECO:0007669"/>
    <property type="project" value="InterPro"/>
</dbReference>
<dbReference type="SMART" id="SM00355">
    <property type="entry name" value="ZnF_C2H2"/>
    <property type="match status" value="2"/>
</dbReference>
<dbReference type="InterPro" id="IPR007219">
    <property type="entry name" value="XnlR_reg_dom"/>
</dbReference>
<feature type="domain" description="C2H2-type" evidence="9">
    <location>
        <begin position="114"/>
        <end position="141"/>
    </location>
</feature>
<evidence type="ECO:0000256" key="2">
    <source>
        <dbReference type="ARBA" id="ARBA00022723"/>
    </source>
</evidence>
<evidence type="ECO:0000313" key="10">
    <source>
        <dbReference type="EMBL" id="EFQ90283.1"/>
    </source>
</evidence>
<dbReference type="PROSITE" id="PS00028">
    <property type="entry name" value="ZINC_FINGER_C2H2_1"/>
    <property type="match status" value="2"/>
</dbReference>
<feature type="compositionally biased region" description="Polar residues" evidence="8">
    <location>
        <begin position="13"/>
        <end position="48"/>
    </location>
</feature>
<dbReference type="EMBL" id="GL535264">
    <property type="protein sequence ID" value="EFQ90283.1"/>
    <property type="molecule type" value="Genomic_DNA"/>
</dbReference>
<dbReference type="GO" id="GO:0005634">
    <property type="term" value="C:nucleus"/>
    <property type="evidence" value="ECO:0007669"/>
    <property type="project" value="UniProtKB-SubCell"/>
</dbReference>
<protein>
    <recommendedName>
        <fullName evidence="9">C2H2-type domain-containing protein</fullName>
    </recommendedName>
</protein>
<dbReference type="GO" id="GO:0000981">
    <property type="term" value="F:DNA-binding transcription factor activity, RNA polymerase II-specific"/>
    <property type="evidence" value="ECO:0007669"/>
    <property type="project" value="InterPro"/>
</dbReference>
<gene>
    <name evidence="10" type="ORF">PTT_13146</name>
</gene>
<feature type="region of interest" description="Disordered" evidence="8">
    <location>
        <begin position="229"/>
        <end position="271"/>
    </location>
</feature>
<keyword evidence="3" id="KW-0677">Repeat</keyword>
<reference evidence="10 11" key="1">
    <citation type="journal article" date="2010" name="Genome Biol.">
        <title>A first genome assembly of the barley fungal pathogen Pyrenophora teres f. teres.</title>
        <authorList>
            <person name="Ellwood S.R."/>
            <person name="Liu Z."/>
            <person name="Syme R.A."/>
            <person name="Lai Z."/>
            <person name="Hane J.K."/>
            <person name="Keiper F."/>
            <person name="Moffat C.S."/>
            <person name="Oliver R.P."/>
            <person name="Friesen T.L."/>
        </authorList>
    </citation>
    <scope>NUCLEOTIDE SEQUENCE [LARGE SCALE GENOMIC DNA]</scope>
    <source>
        <strain evidence="10 11">0-1</strain>
    </source>
</reference>
<feature type="region of interest" description="Disordered" evidence="8">
    <location>
        <begin position="1"/>
        <end position="110"/>
    </location>
</feature>
<dbReference type="PROSITE" id="PS50157">
    <property type="entry name" value="ZINC_FINGER_C2H2_2"/>
    <property type="match status" value="2"/>
</dbReference>
<dbReference type="CDD" id="cd12148">
    <property type="entry name" value="fungal_TF_MHR"/>
    <property type="match status" value="1"/>
</dbReference>
<dbReference type="PANTHER" id="PTHR40626">
    <property type="entry name" value="MIP31509P"/>
    <property type="match status" value="1"/>
</dbReference>
<keyword evidence="11" id="KW-1185">Reference proteome</keyword>
<dbReference type="AlphaFoldDB" id="E3RVF5"/>
<dbReference type="PANTHER" id="PTHR40626:SF11">
    <property type="entry name" value="ZINC FINGER PROTEIN YPR022C"/>
    <property type="match status" value="1"/>
</dbReference>
<sequence>MSEPRETGGLPLEQSTKQLQRLQANNTPLQPTSTSLQQYKILPPSNTKPKGLKVVGPRRRTRTTQHAAPGPHIGSSRSEQPSTSSSTSMASQMSSVHYTRTGRISKAKKGLKVHNCENCGRSYTRAEHLRRHQKNHAQDDALSCEFAGCDKVFYRMDLLLRHQERHNDHGHDSRHQSQEASPEPESIPISMPDLEQVTISATAIPPTPSYYAPVSPMNESATLSRYTKPTFRTPRTPQALSSSFNHLPYPSKSFTSTPNHSKGHRSQFARHSGAVSMPVDAMTPALWHEPYSPTPGYSSSSGYASPIAPTDFPLYSHAPYHRTRTPSNASFIDQPWSYQSRSPASTTSTMAFPWPQSDKASTASGLAYMNVSYPMTSMSIPTGIDPMVGYGHFGPKTMGQRDEEEEVILFGEYGMASIAHTYPFEQYLDYYWRLFHPTFPVVHRSTFMNPSPMLHAAMISIGGHYSNDKGAKRKSRDLHDQCIKLLERRYHEAMTEPERLCDFQAIFLIEVFSQYRARRSGRVLSSRFDKVYHKAVGNCRSTTLRLRELVSTSTQLEPTASDHWIHWVELATWQRLLLSCYILESQQPLLLARETLHSLIENTHFDIPFPEHTSLWDATGSAEWAAAILEQSHTPTYVYEITLESTLTSLDTFQSSVLLATHYNLHGNTSPYISSSTVTDIEHLLDTSPIIKRTLLTAKLVQVTPLRALLAVWGESWILSEKVTSPQAFNAMKITLRTWLAGLWSSNESEVSPVREAVNLSVTILRQALQDQRDMVELEMGTDMGIFFSGLVLWAITVSSTSRSNAFSTAVPSTQAVDRMPTSTGVGDLSLGLAQSQPQSPIIEATPENPLLSHAQIIINTISFLSDAMYAFSDVVPIQQSQGEQVRHQTGCVSLLLWIKLRLRGIPLEQPSSDVDTWASKPGESLGELLDGIISSIERALDRGWSGWGI</sequence>
<dbReference type="FunFam" id="3.30.160.60:FF:000100">
    <property type="entry name" value="Zinc finger 45-like"/>
    <property type="match status" value="1"/>
</dbReference>
<dbReference type="OrthoDB" id="6077919at2759"/>
<dbReference type="InterPro" id="IPR051059">
    <property type="entry name" value="VerF-like"/>
</dbReference>
<comment type="subcellular location">
    <subcellularLocation>
        <location evidence="1">Nucleus</location>
    </subcellularLocation>
</comment>
<dbReference type="eggNOG" id="KOG1721">
    <property type="taxonomic scope" value="Eukaryota"/>
</dbReference>
<organism evidence="11">
    <name type="scientific">Pyrenophora teres f. teres (strain 0-1)</name>
    <name type="common">Barley net blotch fungus</name>
    <name type="synonym">Drechslera teres f. teres</name>
    <dbReference type="NCBI Taxonomy" id="861557"/>
    <lineage>
        <taxon>Eukaryota</taxon>
        <taxon>Fungi</taxon>
        <taxon>Dikarya</taxon>
        <taxon>Ascomycota</taxon>
        <taxon>Pezizomycotina</taxon>
        <taxon>Dothideomycetes</taxon>
        <taxon>Pleosporomycetidae</taxon>
        <taxon>Pleosporales</taxon>
        <taxon>Pleosporineae</taxon>
        <taxon>Pleosporaceae</taxon>
        <taxon>Pyrenophora</taxon>
    </lineage>
</organism>
<dbReference type="Proteomes" id="UP000001067">
    <property type="component" value="Unassembled WGS sequence"/>
</dbReference>
<evidence type="ECO:0000256" key="6">
    <source>
        <dbReference type="ARBA" id="ARBA00023242"/>
    </source>
</evidence>
<evidence type="ECO:0000313" key="11">
    <source>
        <dbReference type="Proteomes" id="UP000001067"/>
    </source>
</evidence>
<feature type="compositionally biased region" description="Polar residues" evidence="8">
    <location>
        <begin position="233"/>
        <end position="245"/>
    </location>
</feature>
<keyword evidence="4 7" id="KW-0863">Zinc-finger</keyword>
<evidence type="ECO:0000256" key="7">
    <source>
        <dbReference type="PROSITE-ProRule" id="PRU00042"/>
    </source>
</evidence>
<dbReference type="InterPro" id="IPR036236">
    <property type="entry name" value="Znf_C2H2_sf"/>
</dbReference>
<feature type="domain" description="C2H2-type" evidence="9">
    <location>
        <begin position="142"/>
        <end position="171"/>
    </location>
</feature>
<dbReference type="HOGENOM" id="CLU_005988_0_0_1"/>
<dbReference type="Gene3D" id="3.30.160.60">
    <property type="entry name" value="Classic Zinc Finger"/>
    <property type="match status" value="1"/>
</dbReference>
<dbReference type="GO" id="GO:0000978">
    <property type="term" value="F:RNA polymerase II cis-regulatory region sequence-specific DNA binding"/>
    <property type="evidence" value="ECO:0007669"/>
    <property type="project" value="InterPro"/>
</dbReference>
<keyword evidence="5" id="KW-0862">Zinc</keyword>
<dbReference type="SUPFAM" id="SSF57667">
    <property type="entry name" value="beta-beta-alpha zinc fingers"/>
    <property type="match status" value="1"/>
</dbReference>
<dbReference type="GO" id="GO:0000785">
    <property type="term" value="C:chromatin"/>
    <property type="evidence" value="ECO:0007669"/>
    <property type="project" value="TreeGrafter"/>
</dbReference>
<evidence type="ECO:0000256" key="1">
    <source>
        <dbReference type="ARBA" id="ARBA00004123"/>
    </source>
</evidence>
<evidence type="ECO:0000256" key="8">
    <source>
        <dbReference type="SAM" id="MobiDB-lite"/>
    </source>
</evidence>
<dbReference type="Pfam" id="PF04082">
    <property type="entry name" value="Fungal_trans"/>
    <property type="match status" value="1"/>
</dbReference>
<proteinExistence type="predicted"/>
<dbReference type="KEGG" id="pte:PTT_13146"/>
<feature type="compositionally biased region" description="Basic and acidic residues" evidence="8">
    <location>
        <begin position="166"/>
        <end position="177"/>
    </location>
</feature>
<evidence type="ECO:0000256" key="3">
    <source>
        <dbReference type="ARBA" id="ARBA00022737"/>
    </source>
</evidence>
<evidence type="ECO:0000256" key="5">
    <source>
        <dbReference type="ARBA" id="ARBA00022833"/>
    </source>
</evidence>
<dbReference type="GO" id="GO:0008270">
    <property type="term" value="F:zinc ion binding"/>
    <property type="evidence" value="ECO:0007669"/>
    <property type="project" value="UniProtKB-KW"/>
</dbReference>
<keyword evidence="2" id="KW-0479">Metal-binding</keyword>
<keyword evidence="6" id="KW-0539">Nucleus</keyword>
<evidence type="ECO:0000256" key="4">
    <source>
        <dbReference type="ARBA" id="ARBA00022771"/>
    </source>
</evidence>
<accession>E3RVF5</accession>
<name>E3RVF5_PYRTT</name>
<dbReference type="Pfam" id="PF00096">
    <property type="entry name" value="zf-C2H2"/>
    <property type="match status" value="1"/>
</dbReference>
<evidence type="ECO:0000259" key="9">
    <source>
        <dbReference type="PROSITE" id="PS50157"/>
    </source>
</evidence>